<protein>
    <submittedName>
        <fullName evidence="2">Uncharacterized protein</fullName>
    </submittedName>
</protein>
<dbReference type="EMBL" id="MT141583">
    <property type="protein sequence ID" value="QJA68068.1"/>
    <property type="molecule type" value="Genomic_DNA"/>
</dbReference>
<proteinExistence type="predicted"/>
<dbReference type="AlphaFoldDB" id="A0A6M3LQW6"/>
<evidence type="ECO:0000313" key="2">
    <source>
        <dbReference type="EMBL" id="QJA96559.1"/>
    </source>
</evidence>
<sequence>MGNKLQKEEQNLFDKLITYTNYENRDEFKEILSEYVEIQLELEGLSIN</sequence>
<accession>A0A6M3LQW6</accession>
<gene>
    <name evidence="1" type="ORF">MM415A09046_0003</name>
    <name evidence="2" type="ORF">MM415B08011_0003</name>
</gene>
<evidence type="ECO:0000313" key="1">
    <source>
        <dbReference type="EMBL" id="QJA68068.1"/>
    </source>
</evidence>
<name>A0A6M3LQW6_9ZZZZ</name>
<dbReference type="EMBL" id="MT143412">
    <property type="protein sequence ID" value="QJA96559.1"/>
    <property type="molecule type" value="Genomic_DNA"/>
</dbReference>
<reference evidence="2" key="1">
    <citation type="submission" date="2020-03" db="EMBL/GenBank/DDBJ databases">
        <title>The deep terrestrial virosphere.</title>
        <authorList>
            <person name="Holmfeldt K."/>
            <person name="Nilsson E."/>
            <person name="Simone D."/>
            <person name="Lopez-Fernandez M."/>
            <person name="Wu X."/>
            <person name="de Brujin I."/>
            <person name="Lundin D."/>
            <person name="Andersson A."/>
            <person name="Bertilsson S."/>
            <person name="Dopson M."/>
        </authorList>
    </citation>
    <scope>NUCLEOTIDE SEQUENCE</scope>
    <source>
        <strain evidence="1">MM415A09046</strain>
        <strain evidence="2">MM415B08011</strain>
    </source>
</reference>
<organism evidence="2">
    <name type="scientific">viral metagenome</name>
    <dbReference type="NCBI Taxonomy" id="1070528"/>
    <lineage>
        <taxon>unclassified sequences</taxon>
        <taxon>metagenomes</taxon>
        <taxon>organismal metagenomes</taxon>
    </lineage>
</organism>